<dbReference type="GO" id="GO:0006406">
    <property type="term" value="P:mRNA export from nucleus"/>
    <property type="evidence" value="ECO:0007669"/>
    <property type="project" value="UniProtKB-UniRule"/>
</dbReference>
<organism evidence="4">
    <name type="scientific">Puccinia triticina (isolate 1-1 / race 1 (BBBD))</name>
    <name type="common">Brown leaf rust fungus</name>
    <dbReference type="NCBI Taxonomy" id="630390"/>
    <lineage>
        <taxon>Eukaryota</taxon>
        <taxon>Fungi</taxon>
        <taxon>Dikarya</taxon>
        <taxon>Basidiomycota</taxon>
        <taxon>Pucciniomycotina</taxon>
        <taxon>Pucciniomycetes</taxon>
        <taxon>Pucciniales</taxon>
        <taxon>Pucciniaceae</taxon>
        <taxon>Puccinia</taxon>
    </lineage>
</organism>
<dbReference type="SMART" id="SM01385">
    <property type="entry name" value="DSS1_SEM1"/>
    <property type="match status" value="1"/>
</dbReference>
<dbReference type="VEuPathDB" id="FungiDB:PTTG_28883"/>
<feature type="compositionally biased region" description="Polar residues" evidence="3">
    <location>
        <begin position="15"/>
        <end position="28"/>
    </location>
</feature>
<dbReference type="Pfam" id="PF05160">
    <property type="entry name" value="DSS1_SEM1"/>
    <property type="match status" value="1"/>
</dbReference>
<gene>
    <name evidence="4" type="ORF">PTTG_28883</name>
</gene>
<evidence type="ECO:0000256" key="1">
    <source>
        <dbReference type="ARBA" id="ARBA00034491"/>
    </source>
</evidence>
<evidence type="ECO:0000313" key="6">
    <source>
        <dbReference type="Proteomes" id="UP000005240"/>
    </source>
</evidence>
<evidence type="ECO:0000256" key="2">
    <source>
        <dbReference type="RuleBase" id="RU369057"/>
    </source>
</evidence>
<dbReference type="GO" id="GO:0043248">
    <property type="term" value="P:proteasome assembly"/>
    <property type="evidence" value="ECO:0007669"/>
    <property type="project" value="UniProtKB-UniRule"/>
</dbReference>
<keyword evidence="2" id="KW-0647">Proteasome</keyword>
<reference evidence="5 6" key="3">
    <citation type="journal article" date="2017" name="G3 (Bethesda)">
        <title>Comparative analysis highlights variable genome content of wheat rusts and divergence of the mating loci.</title>
        <authorList>
            <person name="Cuomo C.A."/>
            <person name="Bakkeren G."/>
            <person name="Khalil H.B."/>
            <person name="Panwar V."/>
            <person name="Joly D."/>
            <person name="Linning R."/>
            <person name="Sakthikumar S."/>
            <person name="Song X."/>
            <person name="Adiconis X."/>
            <person name="Fan L."/>
            <person name="Goldberg J.M."/>
            <person name="Levin J.Z."/>
            <person name="Young S."/>
            <person name="Zeng Q."/>
            <person name="Anikster Y."/>
            <person name="Bruce M."/>
            <person name="Wang M."/>
            <person name="Yin C."/>
            <person name="McCallum B."/>
            <person name="Szabo L.J."/>
            <person name="Hulbert S."/>
            <person name="Chen X."/>
            <person name="Fellers J.P."/>
        </authorList>
    </citation>
    <scope>NUCLEOTIDE SEQUENCE</scope>
    <source>
        <strain evidence="6">Isolate 1-1 / race 1 (BBBD)</strain>
        <strain evidence="5">isolate 1-1 / race 1 (BBBD)</strain>
    </source>
</reference>
<name>A0A180G8E6_PUCT1</name>
<keyword evidence="6" id="KW-1185">Reference proteome</keyword>
<accession>A0A180G8E6</accession>
<dbReference type="AlphaFoldDB" id="A0A180G8E6"/>
<dbReference type="CDD" id="cd13768">
    <property type="entry name" value="DSS1_Sem1"/>
    <property type="match status" value="1"/>
</dbReference>
<feature type="region of interest" description="Disordered" evidence="3">
    <location>
        <begin position="1"/>
        <end position="49"/>
    </location>
</feature>
<dbReference type="EnsemblFungi" id="PTTG_28883-t43_1">
    <property type="protein sequence ID" value="PTTG_28883-t43_1-p1"/>
    <property type="gene ID" value="PTTG_28883"/>
</dbReference>
<evidence type="ECO:0000313" key="4">
    <source>
        <dbReference type="EMBL" id="OAV88890.1"/>
    </source>
</evidence>
<dbReference type="Proteomes" id="UP000005240">
    <property type="component" value="Unassembled WGS sequence"/>
</dbReference>
<dbReference type="PANTHER" id="PTHR16771">
    <property type="entry name" value="26 PROTEASOME COMPLEX SUBUNIT DSS1"/>
    <property type="match status" value="1"/>
</dbReference>
<dbReference type="InterPro" id="IPR007834">
    <property type="entry name" value="DSS1_SEM1"/>
</dbReference>
<dbReference type="GO" id="GO:0005634">
    <property type="term" value="C:nucleus"/>
    <property type="evidence" value="ECO:0007669"/>
    <property type="project" value="UniProtKB-SubCell"/>
</dbReference>
<proteinExistence type="inferred from homology"/>
<comment type="similarity">
    <text evidence="1 2">Belongs to the DSS1/SEM1 family.</text>
</comment>
<evidence type="ECO:0000313" key="5">
    <source>
        <dbReference type="EnsemblFungi" id="PTTG_28883-t43_1-p1"/>
    </source>
</evidence>
<dbReference type="STRING" id="630390.A0A180G8E6"/>
<protein>
    <recommendedName>
        <fullName evidence="2">26S proteasome complex subunit SEM1</fullName>
    </recommendedName>
</protein>
<comment type="subcellular location">
    <subcellularLocation>
        <location evidence="2">Nucleus</location>
    </subcellularLocation>
</comment>
<keyword evidence="2" id="KW-0539">Nucleus</keyword>
<reference evidence="4" key="2">
    <citation type="submission" date="2016-05" db="EMBL/GenBank/DDBJ databases">
        <title>Comparative analysis highlights variable genome content of wheat rusts and divergence of the mating loci.</title>
        <authorList>
            <person name="Cuomo C.A."/>
            <person name="Bakkeren G."/>
            <person name="Szabo L."/>
            <person name="Khalil H."/>
            <person name="Joly D."/>
            <person name="Goldberg J."/>
            <person name="Young S."/>
            <person name="Zeng Q."/>
            <person name="Fellers J."/>
        </authorList>
    </citation>
    <scope>NUCLEOTIDE SEQUENCE [LARGE SCALE GENOMIC DNA]</scope>
    <source>
        <strain evidence="4">1-1 BBBD Race 1</strain>
    </source>
</reference>
<dbReference type="GO" id="GO:0008541">
    <property type="term" value="C:proteasome regulatory particle, lid subcomplex"/>
    <property type="evidence" value="ECO:0007669"/>
    <property type="project" value="UniProtKB-UniRule"/>
</dbReference>
<dbReference type="EMBL" id="ADAS02000149">
    <property type="protein sequence ID" value="OAV88890.1"/>
    <property type="molecule type" value="Genomic_DNA"/>
</dbReference>
<evidence type="ECO:0000256" key="3">
    <source>
        <dbReference type="SAM" id="MobiDB-lite"/>
    </source>
</evidence>
<dbReference type="OrthoDB" id="5586203at2759"/>
<dbReference type="GO" id="GO:0000724">
    <property type="term" value="P:double-strand break repair via homologous recombination"/>
    <property type="evidence" value="ECO:0007669"/>
    <property type="project" value="TreeGrafter"/>
</dbReference>
<reference evidence="5" key="4">
    <citation type="submission" date="2025-05" db="UniProtKB">
        <authorList>
            <consortium name="EnsemblFungi"/>
        </authorList>
    </citation>
    <scope>IDENTIFICATION</scope>
    <source>
        <strain evidence="5">isolate 1-1 / race 1 (BBBD)</strain>
    </source>
</reference>
<dbReference type="PANTHER" id="PTHR16771:SF0">
    <property type="entry name" value="26S PROTEASOME COMPLEX SUBUNIT SEM1"/>
    <property type="match status" value="1"/>
</dbReference>
<comment type="function">
    <text evidence="2">Component of the 26S proteasome, a multiprotein complex involved in the ATP-dependent degradation of ubiquitinated proteins.</text>
</comment>
<sequence>MASTNPAKNPKLPSTEPTKPSNTQQQDTLGEDDEFEDFPVENWTAAESDISTLAIPASHAKQATAEGAPKKATMDDLWEDNWDDDVIESDFAHQLRAELEKTKANGAGPAPMQT</sequence>
<feature type="compositionally biased region" description="Acidic residues" evidence="3">
    <location>
        <begin position="29"/>
        <end position="39"/>
    </location>
</feature>
<reference evidence="4" key="1">
    <citation type="submission" date="2009-11" db="EMBL/GenBank/DDBJ databases">
        <authorList>
            <consortium name="The Broad Institute Genome Sequencing Platform"/>
            <person name="Ward D."/>
            <person name="Feldgarden M."/>
            <person name="Earl A."/>
            <person name="Young S.K."/>
            <person name="Zeng Q."/>
            <person name="Koehrsen M."/>
            <person name="Alvarado L."/>
            <person name="Berlin A."/>
            <person name="Bochicchio J."/>
            <person name="Borenstein D."/>
            <person name="Chapman S.B."/>
            <person name="Chen Z."/>
            <person name="Engels R."/>
            <person name="Freedman E."/>
            <person name="Gellesch M."/>
            <person name="Goldberg J."/>
            <person name="Griggs A."/>
            <person name="Gujja S."/>
            <person name="Heilman E."/>
            <person name="Heiman D."/>
            <person name="Hepburn T."/>
            <person name="Howarth C."/>
            <person name="Jen D."/>
            <person name="Larson L."/>
            <person name="Lewis B."/>
            <person name="Mehta T."/>
            <person name="Park D."/>
            <person name="Pearson M."/>
            <person name="Roberts A."/>
            <person name="Saif S."/>
            <person name="Shea T."/>
            <person name="Shenoy N."/>
            <person name="Sisk P."/>
            <person name="Stolte C."/>
            <person name="Sykes S."/>
            <person name="Thomson T."/>
            <person name="Walk T."/>
            <person name="White J."/>
            <person name="Yandava C."/>
            <person name="Izard J."/>
            <person name="Baranova O.V."/>
            <person name="Blanton J.M."/>
            <person name="Tanner A.C."/>
            <person name="Dewhirst F.E."/>
            <person name="Haas B."/>
            <person name="Nusbaum C."/>
            <person name="Birren B."/>
        </authorList>
    </citation>
    <scope>NUCLEOTIDE SEQUENCE [LARGE SCALE GENOMIC DNA]</scope>
    <source>
        <strain evidence="4">1-1 BBBD Race 1</strain>
    </source>
</reference>